<name>A0A517ZG12_9PLAN</name>
<dbReference type="EMBL" id="CP036275">
    <property type="protein sequence ID" value="QDU41420.1"/>
    <property type="molecule type" value="Genomic_DNA"/>
</dbReference>
<dbReference type="KEGG" id="mri:Mal4_57870"/>
<evidence type="ECO:0000313" key="2">
    <source>
        <dbReference type="EMBL" id="QDU41420.1"/>
    </source>
</evidence>
<dbReference type="Gene3D" id="2.30.42.10">
    <property type="match status" value="1"/>
</dbReference>
<dbReference type="GO" id="GO:0008233">
    <property type="term" value="F:peptidase activity"/>
    <property type="evidence" value="ECO:0007669"/>
    <property type="project" value="UniProtKB-KW"/>
</dbReference>
<dbReference type="SUPFAM" id="SSF50156">
    <property type="entry name" value="PDZ domain-like"/>
    <property type="match status" value="1"/>
</dbReference>
<keyword evidence="2" id="KW-0378">Hydrolase</keyword>
<accession>A0A517ZG12</accession>
<protein>
    <submittedName>
        <fullName evidence="2">Periplasmic pH-dependent serine endoprotease DegQ</fullName>
        <ecNumber evidence="2">3.4.21.107</ecNumber>
    </submittedName>
</protein>
<keyword evidence="2" id="KW-0645">Protease</keyword>
<reference evidence="2 3" key="1">
    <citation type="submission" date="2019-02" db="EMBL/GenBank/DDBJ databases">
        <title>Deep-cultivation of Planctomycetes and their phenomic and genomic characterization uncovers novel biology.</title>
        <authorList>
            <person name="Wiegand S."/>
            <person name="Jogler M."/>
            <person name="Boedeker C."/>
            <person name="Pinto D."/>
            <person name="Vollmers J."/>
            <person name="Rivas-Marin E."/>
            <person name="Kohn T."/>
            <person name="Peeters S.H."/>
            <person name="Heuer A."/>
            <person name="Rast P."/>
            <person name="Oberbeckmann S."/>
            <person name="Bunk B."/>
            <person name="Jeske O."/>
            <person name="Meyerdierks A."/>
            <person name="Storesund J.E."/>
            <person name="Kallscheuer N."/>
            <person name="Luecker S."/>
            <person name="Lage O.M."/>
            <person name="Pohl T."/>
            <person name="Merkel B.J."/>
            <person name="Hornburger P."/>
            <person name="Mueller R.-W."/>
            <person name="Bruemmer F."/>
            <person name="Labrenz M."/>
            <person name="Spormann A.M."/>
            <person name="Op den Camp H."/>
            <person name="Overmann J."/>
            <person name="Amann R."/>
            <person name="Jetten M.S.M."/>
            <person name="Mascher T."/>
            <person name="Medema M.H."/>
            <person name="Devos D.P."/>
            <person name="Kaster A.-K."/>
            <person name="Ovreas L."/>
            <person name="Rohde M."/>
            <person name="Galperin M.Y."/>
            <person name="Jogler C."/>
        </authorList>
    </citation>
    <scope>NUCLEOTIDE SEQUENCE [LARGE SCALE GENOMIC DNA]</scope>
    <source>
        <strain evidence="2 3">Mal4</strain>
    </source>
</reference>
<dbReference type="Pfam" id="PF13180">
    <property type="entry name" value="PDZ_2"/>
    <property type="match status" value="1"/>
</dbReference>
<sequence length="339" mass="36428">MTGFRRQLAILCLACCPLVCGIDVRGDDAAAPAAVESLIDQLNDPAFETRDAAEEALVRKGADAVESLVDAARHRGPEVALRAVSILERIFQTDEEAAGDAAEVALESLRRADRAPIVDAATRALAGNHEIRERRAVAAIRKLGGRVEYGIDENATMMVQNLAGNQFQTAPVQEIKTIWLTRGWTGGEEGLRHLRRLTHVSSVNIYHIAGSGVSREAVEALAADLQGLQVVRRGNASLGIKHLPIGTNVCRVSEVVDGGAAEKAGVVAGDIIVQIDETTIEKFDDLVSELKNYEPGQEAVLKVIRNGQFRSIPVELGGWDNVSAVPAMRDPFGNPIPRK</sequence>
<dbReference type="OrthoDB" id="291337at2"/>
<dbReference type="Gene3D" id="1.25.10.10">
    <property type="entry name" value="Leucine-rich Repeat Variant"/>
    <property type="match status" value="1"/>
</dbReference>
<dbReference type="SUPFAM" id="SSF48371">
    <property type="entry name" value="ARM repeat"/>
    <property type="match status" value="1"/>
</dbReference>
<dbReference type="SMART" id="SM00228">
    <property type="entry name" value="PDZ"/>
    <property type="match status" value="1"/>
</dbReference>
<organism evidence="2 3">
    <name type="scientific">Maioricimonas rarisocia</name>
    <dbReference type="NCBI Taxonomy" id="2528026"/>
    <lineage>
        <taxon>Bacteria</taxon>
        <taxon>Pseudomonadati</taxon>
        <taxon>Planctomycetota</taxon>
        <taxon>Planctomycetia</taxon>
        <taxon>Planctomycetales</taxon>
        <taxon>Planctomycetaceae</taxon>
        <taxon>Maioricimonas</taxon>
    </lineage>
</organism>
<dbReference type="RefSeq" id="WP_145372796.1">
    <property type="nucleotide sequence ID" value="NZ_CP036275.1"/>
</dbReference>
<dbReference type="InterPro" id="IPR016024">
    <property type="entry name" value="ARM-type_fold"/>
</dbReference>
<dbReference type="EC" id="3.4.21.107" evidence="2"/>
<dbReference type="GO" id="GO:0006508">
    <property type="term" value="P:proteolysis"/>
    <property type="evidence" value="ECO:0007669"/>
    <property type="project" value="UniProtKB-KW"/>
</dbReference>
<dbReference type="AlphaFoldDB" id="A0A517ZG12"/>
<evidence type="ECO:0000259" key="1">
    <source>
        <dbReference type="SMART" id="SM00228"/>
    </source>
</evidence>
<dbReference type="InterPro" id="IPR036034">
    <property type="entry name" value="PDZ_sf"/>
</dbReference>
<feature type="domain" description="PDZ" evidence="1">
    <location>
        <begin position="236"/>
        <end position="307"/>
    </location>
</feature>
<dbReference type="Proteomes" id="UP000320496">
    <property type="component" value="Chromosome"/>
</dbReference>
<proteinExistence type="predicted"/>
<evidence type="ECO:0000313" key="3">
    <source>
        <dbReference type="Proteomes" id="UP000320496"/>
    </source>
</evidence>
<keyword evidence="3" id="KW-1185">Reference proteome</keyword>
<gene>
    <name evidence="2" type="primary">degQ</name>
    <name evidence="2" type="ORF">Mal4_57870</name>
</gene>
<dbReference type="InterPro" id="IPR011989">
    <property type="entry name" value="ARM-like"/>
</dbReference>
<dbReference type="InterPro" id="IPR001478">
    <property type="entry name" value="PDZ"/>
</dbReference>